<organism evidence="1 2">
    <name type="scientific">Pleuronectes platessa</name>
    <name type="common">European plaice</name>
    <dbReference type="NCBI Taxonomy" id="8262"/>
    <lineage>
        <taxon>Eukaryota</taxon>
        <taxon>Metazoa</taxon>
        <taxon>Chordata</taxon>
        <taxon>Craniata</taxon>
        <taxon>Vertebrata</taxon>
        <taxon>Euteleostomi</taxon>
        <taxon>Actinopterygii</taxon>
        <taxon>Neopterygii</taxon>
        <taxon>Teleostei</taxon>
        <taxon>Neoteleostei</taxon>
        <taxon>Acanthomorphata</taxon>
        <taxon>Carangaria</taxon>
        <taxon>Pleuronectiformes</taxon>
        <taxon>Pleuronectoidei</taxon>
        <taxon>Pleuronectidae</taxon>
        <taxon>Pleuronectes</taxon>
    </lineage>
</organism>
<dbReference type="Proteomes" id="UP001153269">
    <property type="component" value="Unassembled WGS sequence"/>
</dbReference>
<proteinExistence type="predicted"/>
<accession>A0A9N7TMW6</accession>
<evidence type="ECO:0000313" key="1">
    <source>
        <dbReference type="EMBL" id="CAB1414568.1"/>
    </source>
</evidence>
<reference evidence="1" key="1">
    <citation type="submission" date="2020-03" db="EMBL/GenBank/DDBJ databases">
        <authorList>
            <person name="Weist P."/>
        </authorList>
    </citation>
    <scope>NUCLEOTIDE SEQUENCE</scope>
</reference>
<comment type="caution">
    <text evidence="1">The sequence shown here is derived from an EMBL/GenBank/DDBJ whole genome shotgun (WGS) entry which is preliminary data.</text>
</comment>
<gene>
    <name evidence="1" type="ORF">PLEPLA_LOCUS2277</name>
</gene>
<protein>
    <submittedName>
        <fullName evidence="1">Uncharacterized protein</fullName>
    </submittedName>
</protein>
<sequence length="117" mass="12123">MVSISKHSDSESTHSGRKGGACNRGVCIIHAVSCRRTILLDKSPGPAIRNIMVRAPPQNYTLRASALASEGSPPLAGQDVGCPVALVACRSSGLESVCYIQSTEQSRDADGAGASRV</sequence>
<evidence type="ECO:0000313" key="2">
    <source>
        <dbReference type="Proteomes" id="UP001153269"/>
    </source>
</evidence>
<keyword evidence="2" id="KW-1185">Reference proteome</keyword>
<dbReference type="EMBL" id="CADEAL010000113">
    <property type="protein sequence ID" value="CAB1414568.1"/>
    <property type="molecule type" value="Genomic_DNA"/>
</dbReference>
<name>A0A9N7TMW6_PLEPL</name>
<dbReference type="AlphaFoldDB" id="A0A9N7TMW6"/>